<reference evidence="1" key="1">
    <citation type="journal article" date="2013" name="BMC Genomics">
        <title>Unscrambling butterfly oogenesis.</title>
        <authorList>
            <person name="Carter J.M."/>
            <person name="Baker S.C."/>
            <person name="Pink R."/>
            <person name="Carter D.R."/>
            <person name="Collins A."/>
            <person name="Tomlin J."/>
            <person name="Gibbs M."/>
            <person name="Breuker C.J."/>
        </authorList>
    </citation>
    <scope>NUCLEOTIDE SEQUENCE</scope>
    <source>
        <tissue evidence="1">Ovary</tissue>
    </source>
</reference>
<protein>
    <submittedName>
        <fullName evidence="1">Uncharacterized protein</fullName>
    </submittedName>
</protein>
<sequence>SLVTFDTAKINKFVFFRSQNSFFHRFIICALPASKFSSYSLALIKNDTNISISNLLLFCKKQTRKPKLCYRY</sequence>
<dbReference type="AlphaFoldDB" id="S4PFV0"/>
<reference evidence="1" key="2">
    <citation type="submission" date="2013-05" db="EMBL/GenBank/DDBJ databases">
        <authorList>
            <person name="Carter J.-M."/>
            <person name="Baker S.C."/>
            <person name="Pink R."/>
            <person name="Carter D.R.F."/>
            <person name="Collins A."/>
            <person name="Tomlin J."/>
            <person name="Gibbs M."/>
            <person name="Breuker C.J."/>
        </authorList>
    </citation>
    <scope>NUCLEOTIDE SEQUENCE</scope>
    <source>
        <tissue evidence="1">Ovary</tissue>
    </source>
</reference>
<accession>S4PFV0</accession>
<organism evidence="1">
    <name type="scientific">Pararge aegeria</name>
    <name type="common">speckled wood butterfly</name>
    <dbReference type="NCBI Taxonomy" id="116150"/>
    <lineage>
        <taxon>Eukaryota</taxon>
        <taxon>Metazoa</taxon>
        <taxon>Ecdysozoa</taxon>
        <taxon>Arthropoda</taxon>
        <taxon>Hexapoda</taxon>
        <taxon>Insecta</taxon>
        <taxon>Pterygota</taxon>
        <taxon>Neoptera</taxon>
        <taxon>Endopterygota</taxon>
        <taxon>Lepidoptera</taxon>
        <taxon>Glossata</taxon>
        <taxon>Ditrysia</taxon>
        <taxon>Papilionoidea</taxon>
        <taxon>Nymphalidae</taxon>
        <taxon>Satyrinae</taxon>
        <taxon>Satyrini</taxon>
        <taxon>Parargina</taxon>
        <taxon>Pararge</taxon>
    </lineage>
</organism>
<proteinExistence type="predicted"/>
<evidence type="ECO:0000313" key="1">
    <source>
        <dbReference type="EMBL" id="JAA86150.1"/>
    </source>
</evidence>
<feature type="non-terminal residue" evidence="1">
    <location>
        <position position="1"/>
    </location>
</feature>
<name>S4PFV0_9NEOP</name>
<dbReference type="EMBL" id="GAIX01006410">
    <property type="protein sequence ID" value="JAA86150.1"/>
    <property type="molecule type" value="Transcribed_RNA"/>
</dbReference>